<dbReference type="PROSITE" id="PS51257">
    <property type="entry name" value="PROKAR_LIPOPROTEIN"/>
    <property type="match status" value="1"/>
</dbReference>
<evidence type="ECO:0000256" key="1">
    <source>
        <dbReference type="SAM" id="MobiDB-lite"/>
    </source>
</evidence>
<evidence type="ECO:0000256" key="2">
    <source>
        <dbReference type="SAM" id="SignalP"/>
    </source>
</evidence>
<dbReference type="EMBL" id="SMDR01000003">
    <property type="protein sequence ID" value="TNJ33015.1"/>
    <property type="molecule type" value="Genomic_DNA"/>
</dbReference>
<sequence length="272" mass="29291">MSVSDRSVWLRIALTAALASLLVACGNDAPVAADNAGDAAAPVAGQDAPAATPAPAPRANEGKAAAPAGTVATAAPVLGSRVLGHPDDLQMVMLGYRLQGRVPPLTEWAAEQPRVKYGNEFERADLLAQESARLQDIYDATADIGRLRLNVNARLSEYDAGRGGFYLNAYLPGSRFDFAVQPAPYPVREERVTLAVDDRGELNFWSVEVATAQQALARNDNLREVLLDSELQITGVSHRSEGVVIEVELLGYAILTTHYDQRLRLGEVRFDQ</sequence>
<comment type="caution">
    <text evidence="3">The sequence shown here is derived from an EMBL/GenBank/DDBJ whole genome shotgun (WGS) entry which is preliminary data.</text>
</comment>
<feature type="chain" id="PRO_5023134418" description="DUF4852 domain-containing protein" evidence="2">
    <location>
        <begin position="30"/>
        <end position="272"/>
    </location>
</feature>
<name>A0A5C4RPY9_9GAMM</name>
<keyword evidence="4" id="KW-1185">Reference proteome</keyword>
<feature type="region of interest" description="Disordered" evidence="1">
    <location>
        <begin position="41"/>
        <end position="67"/>
    </location>
</feature>
<dbReference type="AlphaFoldDB" id="A0A5C4RPY9"/>
<evidence type="ECO:0000313" key="4">
    <source>
        <dbReference type="Proteomes" id="UP000305760"/>
    </source>
</evidence>
<proteinExistence type="predicted"/>
<protein>
    <recommendedName>
        <fullName evidence="5">DUF4852 domain-containing protein</fullName>
    </recommendedName>
</protein>
<keyword evidence="2" id="KW-0732">Signal</keyword>
<evidence type="ECO:0008006" key="5">
    <source>
        <dbReference type="Google" id="ProtNLM"/>
    </source>
</evidence>
<dbReference type="OrthoDB" id="5981644at2"/>
<evidence type="ECO:0000313" key="3">
    <source>
        <dbReference type="EMBL" id="TNJ33015.1"/>
    </source>
</evidence>
<gene>
    <name evidence="3" type="ORF">E1B00_11920</name>
</gene>
<feature type="signal peptide" evidence="2">
    <location>
        <begin position="1"/>
        <end position="29"/>
    </location>
</feature>
<dbReference type="RefSeq" id="WP_139449086.1">
    <property type="nucleotide sequence ID" value="NZ_SMDR01000003.1"/>
</dbReference>
<accession>A0A5C4RPY9</accession>
<dbReference type="Proteomes" id="UP000305760">
    <property type="component" value="Unassembled WGS sequence"/>
</dbReference>
<organism evidence="3 4">
    <name type="scientific">Arenimonas terrae</name>
    <dbReference type="NCBI Taxonomy" id="2546226"/>
    <lineage>
        <taxon>Bacteria</taxon>
        <taxon>Pseudomonadati</taxon>
        <taxon>Pseudomonadota</taxon>
        <taxon>Gammaproteobacteria</taxon>
        <taxon>Lysobacterales</taxon>
        <taxon>Lysobacteraceae</taxon>
        <taxon>Arenimonas</taxon>
    </lineage>
</organism>
<reference evidence="3 4" key="1">
    <citation type="submission" date="2019-03" db="EMBL/GenBank/DDBJ databases">
        <title>Arenimonas daejeonensis sp. nov., isolated from compost.</title>
        <authorList>
            <person name="Jeon C.O."/>
        </authorList>
    </citation>
    <scope>NUCLEOTIDE SEQUENCE [LARGE SCALE GENOMIC DNA]</scope>
    <source>
        <strain evidence="3 4">R29</strain>
    </source>
</reference>